<name>A0A1Y2IPA9_TRAC3</name>
<dbReference type="AlphaFoldDB" id="A0A1Y2IPA9"/>
<evidence type="ECO:0000313" key="1">
    <source>
        <dbReference type="EMBL" id="OSD02454.1"/>
    </source>
</evidence>
<dbReference type="Proteomes" id="UP000193067">
    <property type="component" value="Unassembled WGS sequence"/>
</dbReference>
<accession>A0A1Y2IPA9</accession>
<evidence type="ECO:0000313" key="2">
    <source>
        <dbReference type="Proteomes" id="UP000193067"/>
    </source>
</evidence>
<dbReference type="EMBL" id="KZ084105">
    <property type="protein sequence ID" value="OSD02454.1"/>
    <property type="molecule type" value="Genomic_DNA"/>
</dbReference>
<organism evidence="1 2">
    <name type="scientific">Trametes coccinea (strain BRFM310)</name>
    <name type="common">Pycnoporus coccineus</name>
    <dbReference type="NCBI Taxonomy" id="1353009"/>
    <lineage>
        <taxon>Eukaryota</taxon>
        <taxon>Fungi</taxon>
        <taxon>Dikarya</taxon>
        <taxon>Basidiomycota</taxon>
        <taxon>Agaricomycotina</taxon>
        <taxon>Agaricomycetes</taxon>
        <taxon>Polyporales</taxon>
        <taxon>Polyporaceae</taxon>
        <taxon>Trametes</taxon>
    </lineage>
</organism>
<sequence length="183" mass="20273">MAIWPPSVTEPASGLDPYLSRRRRALCWGQNSAKRVLRRGASRVWSHVGCCPLRSEQVCFRTYFWGEIPRLVPAVDRSGGGWMCVCEPLPLTVGGEHSRPRAPLRSSEEIVCEECFKMADGCNMGVLCVVEVRLGCDAAGNVIQIKMGNGSFTEECGRSDWMDDITYPSYSWRNCGRTSGGCD</sequence>
<reference evidence="1 2" key="1">
    <citation type="journal article" date="2015" name="Biotechnol. Biofuels">
        <title>Enhanced degradation of softwood versus hardwood by the white-rot fungus Pycnoporus coccineus.</title>
        <authorList>
            <person name="Couturier M."/>
            <person name="Navarro D."/>
            <person name="Chevret D."/>
            <person name="Henrissat B."/>
            <person name="Piumi F."/>
            <person name="Ruiz-Duenas F.J."/>
            <person name="Martinez A.T."/>
            <person name="Grigoriev I.V."/>
            <person name="Riley R."/>
            <person name="Lipzen A."/>
            <person name="Berrin J.G."/>
            <person name="Master E.R."/>
            <person name="Rosso M.N."/>
        </authorList>
    </citation>
    <scope>NUCLEOTIDE SEQUENCE [LARGE SCALE GENOMIC DNA]</scope>
    <source>
        <strain evidence="1 2">BRFM310</strain>
    </source>
</reference>
<gene>
    <name evidence="1" type="ORF">PYCCODRAFT_403342</name>
</gene>
<keyword evidence="2" id="KW-1185">Reference proteome</keyword>
<protein>
    <submittedName>
        <fullName evidence="1">Uncharacterized protein</fullName>
    </submittedName>
</protein>
<proteinExistence type="predicted"/>